<dbReference type="EMBL" id="QXDL01000084">
    <property type="protein sequence ID" value="RIH83810.1"/>
    <property type="molecule type" value="Genomic_DNA"/>
</dbReference>
<organism evidence="7 8">
    <name type="scientific">Calidithermus terrae</name>
    <dbReference type="NCBI Taxonomy" id="1408545"/>
    <lineage>
        <taxon>Bacteria</taxon>
        <taxon>Thermotogati</taxon>
        <taxon>Deinococcota</taxon>
        <taxon>Deinococci</taxon>
        <taxon>Thermales</taxon>
        <taxon>Thermaceae</taxon>
        <taxon>Calidithermus</taxon>
    </lineage>
</organism>
<dbReference type="GO" id="GO:0042597">
    <property type="term" value="C:periplasmic space"/>
    <property type="evidence" value="ECO:0007669"/>
    <property type="project" value="InterPro"/>
</dbReference>
<dbReference type="AlphaFoldDB" id="A0A399EKE0"/>
<evidence type="ECO:0000259" key="6">
    <source>
        <dbReference type="Pfam" id="PF04234"/>
    </source>
</evidence>
<dbReference type="InterPro" id="IPR014755">
    <property type="entry name" value="Cu-Rt/internalin_Ig-like"/>
</dbReference>
<dbReference type="InterPro" id="IPR032694">
    <property type="entry name" value="CopC/D"/>
</dbReference>
<gene>
    <name evidence="7" type="ORF">Mterra_02159</name>
</gene>
<proteinExistence type="predicted"/>
<dbReference type="PANTHER" id="PTHR34820">
    <property type="entry name" value="INNER MEMBRANE PROTEIN YEBZ"/>
    <property type="match status" value="1"/>
</dbReference>
<feature type="chain" id="PRO_5017371692" evidence="5">
    <location>
        <begin position="20"/>
        <end position="147"/>
    </location>
</feature>
<dbReference type="OrthoDB" id="26014at2"/>
<dbReference type="GO" id="GO:0030313">
    <property type="term" value="C:cell envelope"/>
    <property type="evidence" value="ECO:0007669"/>
    <property type="project" value="UniProtKB-SubCell"/>
</dbReference>
<keyword evidence="2" id="KW-0479">Metal-binding</keyword>
<feature type="domain" description="CopC" evidence="6">
    <location>
        <begin position="20"/>
        <end position="144"/>
    </location>
</feature>
<dbReference type="Pfam" id="PF04234">
    <property type="entry name" value="CopC"/>
    <property type="match status" value="1"/>
</dbReference>
<sequence>MRRLTLLGVALALAGAALAHSYLKEASPAAGTRVRQMPGEVRLVFDEPLETRFSTFKVYRLEAPAEALSDFKRLNALAVPLFNRVLKQKGDEDARADAGLRTTARSTKEVVIGLKEGLKPGAYVVMWQLLSVDTHTTSDFYVFSYQP</sequence>
<evidence type="ECO:0000256" key="5">
    <source>
        <dbReference type="SAM" id="SignalP"/>
    </source>
</evidence>
<evidence type="ECO:0000313" key="8">
    <source>
        <dbReference type="Proteomes" id="UP000265715"/>
    </source>
</evidence>
<dbReference type="InterPro" id="IPR014756">
    <property type="entry name" value="Ig_E-set"/>
</dbReference>
<dbReference type="GO" id="GO:0005507">
    <property type="term" value="F:copper ion binding"/>
    <property type="evidence" value="ECO:0007669"/>
    <property type="project" value="InterPro"/>
</dbReference>
<dbReference type="GO" id="GO:0006825">
    <property type="term" value="P:copper ion transport"/>
    <property type="evidence" value="ECO:0007669"/>
    <property type="project" value="InterPro"/>
</dbReference>
<keyword evidence="4" id="KW-0186">Copper</keyword>
<comment type="subcellular location">
    <subcellularLocation>
        <location evidence="1">Cell envelope</location>
    </subcellularLocation>
</comment>
<dbReference type="SUPFAM" id="SSF81296">
    <property type="entry name" value="E set domains"/>
    <property type="match status" value="2"/>
</dbReference>
<keyword evidence="8" id="KW-1185">Reference proteome</keyword>
<dbReference type="InterPro" id="IPR007348">
    <property type="entry name" value="CopC_dom"/>
</dbReference>
<dbReference type="Proteomes" id="UP000265715">
    <property type="component" value="Unassembled WGS sequence"/>
</dbReference>
<dbReference type="GO" id="GO:0046688">
    <property type="term" value="P:response to copper ion"/>
    <property type="evidence" value="ECO:0007669"/>
    <property type="project" value="InterPro"/>
</dbReference>
<evidence type="ECO:0000256" key="4">
    <source>
        <dbReference type="ARBA" id="ARBA00023008"/>
    </source>
</evidence>
<evidence type="ECO:0000313" key="7">
    <source>
        <dbReference type="EMBL" id="RIH83810.1"/>
    </source>
</evidence>
<evidence type="ECO:0000256" key="3">
    <source>
        <dbReference type="ARBA" id="ARBA00022729"/>
    </source>
</evidence>
<dbReference type="Gene3D" id="2.60.40.1220">
    <property type="match status" value="1"/>
</dbReference>
<dbReference type="RefSeq" id="WP_119315221.1">
    <property type="nucleotide sequence ID" value="NZ_QXDL01000084.1"/>
</dbReference>
<keyword evidence="3 5" id="KW-0732">Signal</keyword>
<evidence type="ECO:0000256" key="2">
    <source>
        <dbReference type="ARBA" id="ARBA00022723"/>
    </source>
</evidence>
<feature type="signal peptide" evidence="5">
    <location>
        <begin position="1"/>
        <end position="19"/>
    </location>
</feature>
<reference evidence="7 8" key="1">
    <citation type="submission" date="2018-08" db="EMBL/GenBank/DDBJ databases">
        <title>Meiothermus terrae DSM 26712 genome sequencing project.</title>
        <authorList>
            <person name="Da Costa M.S."/>
            <person name="Albuquerque L."/>
            <person name="Raposo P."/>
            <person name="Froufe H.J.C."/>
            <person name="Barroso C.S."/>
            <person name="Egas C."/>
        </authorList>
    </citation>
    <scope>NUCLEOTIDE SEQUENCE [LARGE SCALE GENOMIC DNA]</scope>
    <source>
        <strain evidence="7 8">DSM 26712</strain>
    </source>
</reference>
<comment type="caution">
    <text evidence="7">The sequence shown here is derived from an EMBL/GenBank/DDBJ whole genome shotgun (WGS) entry which is preliminary data.</text>
</comment>
<evidence type="ECO:0000256" key="1">
    <source>
        <dbReference type="ARBA" id="ARBA00004196"/>
    </source>
</evidence>
<name>A0A399EKE0_9DEIN</name>
<protein>
    <submittedName>
        <fullName evidence="7">CopC domain protein</fullName>
    </submittedName>
</protein>
<dbReference type="PANTHER" id="PTHR34820:SF4">
    <property type="entry name" value="INNER MEMBRANE PROTEIN YEBZ"/>
    <property type="match status" value="1"/>
</dbReference>
<accession>A0A399EKE0</accession>
<dbReference type="GO" id="GO:0005886">
    <property type="term" value="C:plasma membrane"/>
    <property type="evidence" value="ECO:0007669"/>
    <property type="project" value="TreeGrafter"/>
</dbReference>